<feature type="non-terminal residue" evidence="2">
    <location>
        <position position="1"/>
    </location>
</feature>
<reference evidence="2 3" key="1">
    <citation type="submission" date="2018-08" db="EMBL/GenBank/DDBJ databases">
        <title>Recombination of ecologically and evolutionarily significant loci maintains genetic cohesion in the Pseudomonas syringae species complex.</title>
        <authorList>
            <person name="Dillon M."/>
            <person name="Thakur S."/>
            <person name="Almeida R.N.D."/>
            <person name="Weir B.S."/>
            <person name="Guttman D.S."/>
        </authorList>
    </citation>
    <scope>NUCLEOTIDE SEQUENCE [LARGE SCALE GENOMIC DNA]</scope>
    <source>
        <strain evidence="2 3">ICMP 13685</strain>
    </source>
</reference>
<dbReference type="Proteomes" id="UP000269801">
    <property type="component" value="Unassembled WGS sequence"/>
</dbReference>
<evidence type="ECO:0000313" key="2">
    <source>
        <dbReference type="EMBL" id="RMS29852.1"/>
    </source>
</evidence>
<comment type="caution">
    <text evidence="2">The sequence shown here is derived from an EMBL/GenBank/DDBJ whole genome shotgun (WGS) entry which is preliminary data.</text>
</comment>
<dbReference type="AlphaFoldDB" id="A0A3M5BWP0"/>
<evidence type="ECO:0000313" key="3">
    <source>
        <dbReference type="Proteomes" id="UP000269801"/>
    </source>
</evidence>
<organism evidence="2 3">
    <name type="scientific">Pseudomonas savastanoi</name>
    <name type="common">Pseudomonas syringae pv. savastanoi</name>
    <dbReference type="NCBI Taxonomy" id="29438"/>
    <lineage>
        <taxon>Bacteria</taxon>
        <taxon>Pseudomonadati</taxon>
        <taxon>Pseudomonadota</taxon>
        <taxon>Gammaproteobacteria</taxon>
        <taxon>Pseudomonadales</taxon>
        <taxon>Pseudomonadaceae</taxon>
        <taxon>Pseudomonas</taxon>
    </lineage>
</organism>
<gene>
    <name evidence="2" type="ORF">ALP70_02409</name>
</gene>
<evidence type="ECO:0000256" key="1">
    <source>
        <dbReference type="SAM" id="MobiDB-lite"/>
    </source>
</evidence>
<protein>
    <submittedName>
        <fullName evidence="2">Uncharacterized protein</fullName>
    </submittedName>
</protein>
<proteinExistence type="predicted"/>
<dbReference type="EMBL" id="RBSL01000094">
    <property type="protein sequence ID" value="RMS29852.1"/>
    <property type="molecule type" value="Genomic_DNA"/>
</dbReference>
<name>A0A3M5BWP0_PSESS</name>
<feature type="region of interest" description="Disordered" evidence="1">
    <location>
        <begin position="1"/>
        <end position="25"/>
    </location>
</feature>
<sequence length="111" mass="12147">HTTAQPGRALPLPPSDYDLSSTAPSSQMAVHLDRSTLDQLNDYRQAQHAWLACTGDAGERTRLHAVMERVGALLALHIANQASHRLREPSNRPPPSNPPTSRKTAKEPLIN</sequence>
<accession>A0A3M5BWP0</accession>
<feature type="region of interest" description="Disordered" evidence="1">
    <location>
        <begin position="83"/>
        <end position="111"/>
    </location>
</feature>